<protein>
    <submittedName>
        <fullName evidence="3">Type VI secretion protein</fullName>
    </submittedName>
</protein>
<dbReference type="Proteomes" id="UP000058074">
    <property type="component" value="Plasmid 1"/>
</dbReference>
<organism evidence="3 4">
    <name type="scientific">Sphingopyxis macrogoltabida</name>
    <name type="common">Sphingomonas macrogoltabidus</name>
    <dbReference type="NCBI Taxonomy" id="33050"/>
    <lineage>
        <taxon>Bacteria</taxon>
        <taxon>Pseudomonadati</taxon>
        <taxon>Pseudomonadota</taxon>
        <taxon>Alphaproteobacteria</taxon>
        <taxon>Sphingomonadales</taxon>
        <taxon>Sphingomonadaceae</taxon>
        <taxon>Sphingopyxis</taxon>
    </lineage>
</organism>
<dbReference type="PATRIC" id="fig|33050.5.peg.4753"/>
<feature type="domain" description="Peptidase S26" evidence="2">
    <location>
        <begin position="5"/>
        <end position="155"/>
    </location>
</feature>
<name>A0A0N9V1D9_SPHMC</name>
<proteinExistence type="predicted"/>
<gene>
    <name evidence="3" type="ORF">AN936_23505</name>
</gene>
<dbReference type="InterPro" id="IPR019533">
    <property type="entry name" value="Peptidase_S26"/>
</dbReference>
<accession>A0A0N9V1D9</accession>
<geneLocation type="plasmid" evidence="3 4">
    <name>1</name>
</geneLocation>
<reference evidence="3 4" key="1">
    <citation type="journal article" date="2015" name="Genome Announc.">
        <title>Complete Genome Sequence of Polypropylene Glycol- and Polyethylene Glycol-Degrading Sphingopyxis macrogoltabida Strain EY-1.</title>
        <authorList>
            <person name="Ohtsubo Y."/>
            <person name="Nagata Y."/>
            <person name="Numata M."/>
            <person name="Tsuchikane K."/>
            <person name="Hosoyama A."/>
            <person name="Yamazoe A."/>
            <person name="Tsuda M."/>
            <person name="Fujita N."/>
            <person name="Kawai F."/>
        </authorList>
    </citation>
    <scope>NUCLEOTIDE SEQUENCE [LARGE SCALE GENOMIC DNA]</scope>
    <source>
        <strain evidence="3 4">EY-1</strain>
        <plasmid evidence="3">1</plasmid>
    </source>
</reference>
<evidence type="ECO:0000256" key="1">
    <source>
        <dbReference type="SAM" id="SignalP"/>
    </source>
</evidence>
<dbReference type="GO" id="GO:0006465">
    <property type="term" value="P:signal peptide processing"/>
    <property type="evidence" value="ECO:0007669"/>
    <property type="project" value="InterPro"/>
</dbReference>
<feature type="signal peptide" evidence="1">
    <location>
        <begin position="1"/>
        <end position="15"/>
    </location>
</feature>
<keyword evidence="3" id="KW-0614">Plasmid</keyword>
<dbReference type="EMBL" id="CP012701">
    <property type="protein sequence ID" value="ALH83114.1"/>
    <property type="molecule type" value="Genomic_DNA"/>
</dbReference>
<dbReference type="Pfam" id="PF10502">
    <property type="entry name" value="Peptidase_S26"/>
    <property type="match status" value="1"/>
</dbReference>
<dbReference type="RefSeq" id="WP_054590557.1">
    <property type="nucleotide sequence ID" value="NZ_CP012701.1"/>
</dbReference>
<dbReference type="AlphaFoldDB" id="A0A0N9V1D9"/>
<evidence type="ECO:0000313" key="4">
    <source>
        <dbReference type="Proteomes" id="UP000058074"/>
    </source>
</evidence>
<dbReference type="InterPro" id="IPR036286">
    <property type="entry name" value="LexA/Signal_pep-like_sf"/>
</dbReference>
<keyword evidence="1" id="KW-0732">Signal</keyword>
<dbReference type="KEGG" id="smag:AN936_23505"/>
<evidence type="ECO:0000259" key="2">
    <source>
        <dbReference type="Pfam" id="PF10502"/>
    </source>
</evidence>
<feature type="chain" id="PRO_5012949478" evidence="1">
    <location>
        <begin position="16"/>
        <end position="158"/>
    </location>
</feature>
<evidence type="ECO:0000313" key="3">
    <source>
        <dbReference type="EMBL" id="ALH83114.1"/>
    </source>
</evidence>
<dbReference type="GO" id="GO:0004252">
    <property type="term" value="F:serine-type endopeptidase activity"/>
    <property type="evidence" value="ECO:0007669"/>
    <property type="project" value="InterPro"/>
</dbReference>
<dbReference type="SUPFAM" id="SSF51306">
    <property type="entry name" value="LexA/Signal peptidase"/>
    <property type="match status" value="1"/>
</dbReference>
<dbReference type="Gene3D" id="2.10.109.10">
    <property type="entry name" value="Umud Fragment, subunit A"/>
    <property type="match status" value="1"/>
</dbReference>
<sequence>MAIAAVCLVAGALSAASKWSENHALMINVTDSLPNWAFMVEARRFPVRGDYVVFHPGHDPITVKYFGAKPAAFTKIALGLPGDTVTRIGNDVHVNGKRVATIKPMTKRGDRLVAGPLGVVPEGCIFAGTPHKDGFDSRYAHIGFVCRDRLVGTGQPIL</sequence>